<organism evidence="3 4">
    <name type="scientific">Paramarasmius palmivorus</name>
    <dbReference type="NCBI Taxonomy" id="297713"/>
    <lineage>
        <taxon>Eukaryota</taxon>
        <taxon>Fungi</taxon>
        <taxon>Dikarya</taxon>
        <taxon>Basidiomycota</taxon>
        <taxon>Agaricomycotina</taxon>
        <taxon>Agaricomycetes</taxon>
        <taxon>Agaricomycetidae</taxon>
        <taxon>Agaricales</taxon>
        <taxon>Marasmiineae</taxon>
        <taxon>Marasmiaceae</taxon>
        <taxon>Paramarasmius</taxon>
    </lineage>
</organism>
<feature type="coiled-coil region" evidence="1">
    <location>
        <begin position="544"/>
        <end position="575"/>
    </location>
</feature>
<dbReference type="InterPro" id="IPR046541">
    <property type="entry name" value="DUF6606"/>
</dbReference>
<feature type="domain" description="DUF6606" evidence="2">
    <location>
        <begin position="12"/>
        <end position="279"/>
    </location>
</feature>
<sequence length="624" mass="70970">MSYNADRLRYTINHIFLPYKLPQESDSAGEKDHIISKIVFDAIKAFRGQLQTDETLKWAAVIQMVRTFRDTQKLDTINASDVKGAFNDFHTGRIFALYVRAQNAGVILRRPSSEHFTFEAFEVSPPSADVINTTGRLICSYPGPAVQFGSAVFESSDFKNELANFLVQMNNESFVEDSEEDRSRRTSSGVEIGDTPDPKYITSLLTGILRGLEEGEPADVERITKHVRDEAICRGKEAPWRRSGAWHVLKIAIQTTLMQHDPSHVWYKSFMAYLHAFVLNLALDLKHDQSLGSDILQNMRVKAGRRLAKLLQSHTVNDFVRDYVLGACDRAQRELQRRWEGIQALDITPPSVVEEPWAPMALQVELDTIMRLNNSFMYITTALSPDAPQPTDLPAFTPSEQPRLRDVAHFGQATIAKLQEGYLKEPLVALADFEWLVARGSLDSWLSDVQEGDVSDGYYAGNPEEQSIMVLTMLELWVAMDKLACTAYPLMKSYSPEVPLGKFYSRLLLGKPSTWSVSEKSTYTSGSDTKMGRMEMKQLRTTIENDAQAQRDRTIQEYNQKKAEYKRLVERTNAVDHRHIEDEAEWGWTGKGNKKKRQRVILRYPECPKCQLEVRRDGIKVTKA</sequence>
<evidence type="ECO:0000313" key="4">
    <source>
        <dbReference type="Proteomes" id="UP001383192"/>
    </source>
</evidence>
<evidence type="ECO:0000256" key="1">
    <source>
        <dbReference type="SAM" id="Coils"/>
    </source>
</evidence>
<gene>
    <name evidence="3" type="ORF">VNI00_015173</name>
</gene>
<dbReference type="EMBL" id="JAYKXP010000094">
    <property type="protein sequence ID" value="KAK7027539.1"/>
    <property type="molecule type" value="Genomic_DNA"/>
</dbReference>
<evidence type="ECO:0000313" key="3">
    <source>
        <dbReference type="EMBL" id="KAK7027539.1"/>
    </source>
</evidence>
<keyword evidence="4" id="KW-1185">Reference proteome</keyword>
<reference evidence="3 4" key="1">
    <citation type="submission" date="2024-01" db="EMBL/GenBank/DDBJ databases">
        <title>A draft genome for a cacao thread blight-causing isolate of Paramarasmius palmivorus.</title>
        <authorList>
            <person name="Baruah I.K."/>
            <person name="Bukari Y."/>
            <person name="Amoako-Attah I."/>
            <person name="Meinhardt L.W."/>
            <person name="Bailey B.A."/>
            <person name="Cohen S.P."/>
        </authorList>
    </citation>
    <scope>NUCLEOTIDE SEQUENCE [LARGE SCALE GENOMIC DNA]</scope>
    <source>
        <strain evidence="3 4">GH-12</strain>
    </source>
</reference>
<name>A0AAW0BNG8_9AGAR</name>
<dbReference type="Proteomes" id="UP001383192">
    <property type="component" value="Unassembled WGS sequence"/>
</dbReference>
<accession>A0AAW0BNG8</accession>
<evidence type="ECO:0000259" key="2">
    <source>
        <dbReference type="Pfam" id="PF20255"/>
    </source>
</evidence>
<comment type="caution">
    <text evidence="3">The sequence shown here is derived from an EMBL/GenBank/DDBJ whole genome shotgun (WGS) entry which is preliminary data.</text>
</comment>
<dbReference type="Pfam" id="PF20255">
    <property type="entry name" value="DUF6606"/>
    <property type="match status" value="1"/>
</dbReference>
<keyword evidence="1" id="KW-0175">Coiled coil</keyword>
<proteinExistence type="predicted"/>
<dbReference type="AlphaFoldDB" id="A0AAW0BNG8"/>
<protein>
    <recommendedName>
        <fullName evidence="2">DUF6606 domain-containing protein</fullName>
    </recommendedName>
</protein>